<name>A0A0G4H534_9ALVE</name>
<accession>A0A0G4H534</accession>
<sequence length="163" mass="18787">MFFCLYYHNEPTRLSALSGFLQVHHPGKGKVSYQTFLYKERDLFCFPLWNDIDLIGEAFVGLPMWKKDRRWYEERRLENTKFSKAASKDICSFFPQLKGASSALTYERVNALLNGRGKSGRGKCWREGREAHAVGVDGKVRKEMTGARERETDRAARHGTSSE</sequence>
<proteinExistence type="predicted"/>
<feature type="region of interest" description="Disordered" evidence="1">
    <location>
        <begin position="141"/>
        <end position="163"/>
    </location>
</feature>
<evidence type="ECO:0000313" key="2">
    <source>
        <dbReference type="EMBL" id="CEM38903.1"/>
    </source>
</evidence>
<dbReference type="EMBL" id="CDMZ01001889">
    <property type="protein sequence ID" value="CEM38903.1"/>
    <property type="molecule type" value="Genomic_DNA"/>
</dbReference>
<protein>
    <submittedName>
        <fullName evidence="2">Uncharacterized protein</fullName>
    </submittedName>
</protein>
<organism evidence="2">
    <name type="scientific">Chromera velia CCMP2878</name>
    <dbReference type="NCBI Taxonomy" id="1169474"/>
    <lineage>
        <taxon>Eukaryota</taxon>
        <taxon>Sar</taxon>
        <taxon>Alveolata</taxon>
        <taxon>Colpodellida</taxon>
        <taxon>Chromeraceae</taxon>
        <taxon>Chromera</taxon>
    </lineage>
</organism>
<dbReference type="AlphaFoldDB" id="A0A0G4H534"/>
<dbReference type="PhylomeDB" id="A0A0G4H534"/>
<dbReference type="VEuPathDB" id="CryptoDB:Cvel_24712"/>
<reference evidence="2" key="1">
    <citation type="submission" date="2014-11" db="EMBL/GenBank/DDBJ databases">
        <authorList>
            <person name="Otto D Thomas"/>
            <person name="Naeem Raeece"/>
        </authorList>
    </citation>
    <scope>NUCLEOTIDE SEQUENCE</scope>
</reference>
<gene>
    <name evidence="2" type="ORF">Cvel_24712</name>
</gene>
<evidence type="ECO:0000256" key="1">
    <source>
        <dbReference type="SAM" id="MobiDB-lite"/>
    </source>
</evidence>
<feature type="compositionally biased region" description="Basic and acidic residues" evidence="1">
    <location>
        <begin position="141"/>
        <end position="156"/>
    </location>
</feature>